<feature type="transmembrane region" description="Helical" evidence="5">
    <location>
        <begin position="106"/>
        <end position="131"/>
    </location>
</feature>
<comment type="subcellular location">
    <subcellularLocation>
        <location evidence="5">Cell membrane</location>
        <topology evidence="5">Multi-pass membrane protein</topology>
    </subcellularLocation>
    <subcellularLocation>
        <location evidence="1">Membrane</location>
        <topology evidence="1">Multi-pass membrane protein</topology>
    </subcellularLocation>
</comment>
<evidence type="ECO:0000313" key="8">
    <source>
        <dbReference type="Proteomes" id="UP000198577"/>
    </source>
</evidence>
<keyword evidence="2 5" id="KW-0812">Transmembrane</keyword>
<feature type="transmembrane region" description="Helical" evidence="5">
    <location>
        <begin position="300"/>
        <end position="320"/>
    </location>
</feature>
<dbReference type="RefSeq" id="WP_025747873.1">
    <property type="nucleotide sequence ID" value="NZ_FOXR01000009.1"/>
</dbReference>
<proteinExistence type="inferred from homology"/>
<feature type="transmembrane region" description="Helical" evidence="5">
    <location>
        <begin position="143"/>
        <end position="166"/>
    </location>
</feature>
<evidence type="ECO:0000256" key="3">
    <source>
        <dbReference type="ARBA" id="ARBA00022989"/>
    </source>
</evidence>
<organism evidence="7 8">
    <name type="scientific">Caldicoprobacter faecalis</name>
    <dbReference type="NCBI Taxonomy" id="937334"/>
    <lineage>
        <taxon>Bacteria</taxon>
        <taxon>Bacillati</taxon>
        <taxon>Bacillota</taxon>
        <taxon>Clostridia</taxon>
        <taxon>Caldicoprobacterales</taxon>
        <taxon>Caldicoprobacteraceae</taxon>
        <taxon>Caldicoprobacter</taxon>
    </lineage>
</organism>
<gene>
    <name evidence="7" type="ORF">SAMN05444406_10964</name>
</gene>
<keyword evidence="5" id="KW-0813">Transport</keyword>
<dbReference type="CDD" id="cd06261">
    <property type="entry name" value="TM_PBP2"/>
    <property type="match status" value="1"/>
</dbReference>
<reference evidence="7 8" key="1">
    <citation type="submission" date="2016-10" db="EMBL/GenBank/DDBJ databases">
        <authorList>
            <person name="de Groot N.N."/>
        </authorList>
    </citation>
    <scope>NUCLEOTIDE SEQUENCE [LARGE SCALE GENOMIC DNA]</scope>
    <source>
        <strain evidence="7 8">DSM 20678</strain>
    </source>
</reference>
<dbReference type="InterPro" id="IPR000515">
    <property type="entry name" value="MetI-like"/>
</dbReference>
<dbReference type="AlphaFoldDB" id="A0A1I5V2S6"/>
<feature type="domain" description="ABC transmembrane type-1" evidence="6">
    <location>
        <begin position="104"/>
        <end position="320"/>
    </location>
</feature>
<dbReference type="STRING" id="937334.SAMN05444406_10964"/>
<dbReference type="Gene3D" id="1.10.3720.10">
    <property type="entry name" value="MetI-like"/>
    <property type="match status" value="1"/>
</dbReference>
<dbReference type="PANTHER" id="PTHR43376">
    <property type="entry name" value="OLIGOPEPTIDE TRANSPORT SYSTEM PERMEASE PROTEIN"/>
    <property type="match status" value="1"/>
</dbReference>
<dbReference type="Pfam" id="PF00528">
    <property type="entry name" value="BPD_transp_1"/>
    <property type="match status" value="1"/>
</dbReference>
<evidence type="ECO:0000256" key="4">
    <source>
        <dbReference type="ARBA" id="ARBA00023136"/>
    </source>
</evidence>
<feature type="transmembrane region" description="Helical" evidence="5">
    <location>
        <begin position="251"/>
        <end position="273"/>
    </location>
</feature>
<accession>A0A1I5V2S6</accession>
<feature type="transmembrane region" description="Helical" evidence="5">
    <location>
        <begin position="9"/>
        <end position="30"/>
    </location>
</feature>
<dbReference type="GO" id="GO:0055085">
    <property type="term" value="P:transmembrane transport"/>
    <property type="evidence" value="ECO:0007669"/>
    <property type="project" value="InterPro"/>
</dbReference>
<dbReference type="PROSITE" id="PS50928">
    <property type="entry name" value="ABC_TM1"/>
    <property type="match status" value="1"/>
</dbReference>
<evidence type="ECO:0000256" key="2">
    <source>
        <dbReference type="ARBA" id="ARBA00022692"/>
    </source>
</evidence>
<feature type="transmembrane region" description="Helical" evidence="5">
    <location>
        <begin position="193"/>
        <end position="214"/>
    </location>
</feature>
<dbReference type="InterPro" id="IPR035906">
    <property type="entry name" value="MetI-like_sf"/>
</dbReference>
<evidence type="ECO:0000256" key="5">
    <source>
        <dbReference type="RuleBase" id="RU363032"/>
    </source>
</evidence>
<sequence>MIKHLAKRFGIALFTLILASFMTFLILRAMPGDVVEMMSRSEAQSRGISLEDARKIVVNMLNYDPDEPILRQMARYYGGLLRGNLGTSMYSRTLTVNQIIAETLPWTLFVLSISLILSFFIGTRLGMLMAWKRNSFINPVISVYSIITTAIPNFIFGILLILIFGIKLKWFPLVGAYSPNIKPGFTLEFILDVLYHAALPILTYVLTSVGMWALQMRGAAMNVLGEDYITAARARGIPDNLIRKRYVKKNAMLPMVTHLAMSFGTMVGGSTLIESTFSYPGMGAFIAQATAQRDYTMMQGMLLVTSFAVILANLIADLLYSKLDPRVKTEG</sequence>
<keyword evidence="3 5" id="KW-1133">Transmembrane helix</keyword>
<dbReference type="GO" id="GO:0005886">
    <property type="term" value="C:plasma membrane"/>
    <property type="evidence" value="ECO:0007669"/>
    <property type="project" value="UniProtKB-SubCell"/>
</dbReference>
<protein>
    <submittedName>
        <fullName evidence="7">Peptide/nickel transport system permease protein</fullName>
    </submittedName>
</protein>
<comment type="similarity">
    <text evidence="5">Belongs to the binding-protein-dependent transport system permease family.</text>
</comment>
<dbReference type="Proteomes" id="UP000198577">
    <property type="component" value="Unassembled WGS sequence"/>
</dbReference>
<dbReference type="SUPFAM" id="SSF161098">
    <property type="entry name" value="MetI-like"/>
    <property type="match status" value="1"/>
</dbReference>
<keyword evidence="4 5" id="KW-0472">Membrane</keyword>
<dbReference type="EMBL" id="FOXR01000009">
    <property type="protein sequence ID" value="SFQ01682.1"/>
    <property type="molecule type" value="Genomic_DNA"/>
</dbReference>
<dbReference type="PANTHER" id="PTHR43376:SF1">
    <property type="entry name" value="OLIGOPEPTIDE TRANSPORT SYSTEM PERMEASE PROTEIN"/>
    <property type="match status" value="1"/>
</dbReference>
<evidence type="ECO:0000256" key="1">
    <source>
        <dbReference type="ARBA" id="ARBA00004141"/>
    </source>
</evidence>
<evidence type="ECO:0000313" key="7">
    <source>
        <dbReference type="EMBL" id="SFQ01682.1"/>
    </source>
</evidence>
<evidence type="ECO:0000259" key="6">
    <source>
        <dbReference type="PROSITE" id="PS50928"/>
    </source>
</evidence>
<keyword evidence="8" id="KW-1185">Reference proteome</keyword>
<name>A0A1I5V2S6_9FIRM</name>